<reference evidence="3" key="1">
    <citation type="submission" date="2020-08" db="EMBL/GenBank/DDBJ databases">
        <title>Genomic insights into the carbon and energy metabolism of the first obligate autotrophic acetogenic bacterium Aceticella autotrophica gen. nov., sp. nov.</title>
        <authorList>
            <person name="Toshchakov S.V."/>
            <person name="Elcheninov A.G."/>
            <person name="Kublanov I.V."/>
            <person name="Frolov E.N."/>
            <person name="Lebedinsky A.V."/>
        </authorList>
    </citation>
    <scope>NUCLEOTIDE SEQUENCE</scope>
    <source>
        <strain evidence="3">3443-3Ac</strain>
    </source>
</reference>
<accession>A0A975AX47</accession>
<dbReference type="GO" id="GO:0051607">
    <property type="term" value="P:defense response to virus"/>
    <property type="evidence" value="ECO:0007669"/>
    <property type="project" value="UniProtKB-KW"/>
</dbReference>
<evidence type="ECO:0000313" key="3">
    <source>
        <dbReference type="EMBL" id="QSZ28049.1"/>
    </source>
</evidence>
<dbReference type="RefSeq" id="WP_284680782.1">
    <property type="nucleotide sequence ID" value="NZ_CP060096.1"/>
</dbReference>
<feature type="domain" description="CRISPR type III-associated protein" evidence="2">
    <location>
        <begin position="17"/>
        <end position="194"/>
    </location>
</feature>
<dbReference type="PANTHER" id="PTHR35579">
    <property type="entry name" value="CRISPR SYSTEM CMS ENDORIBONUCLEASE CSM3"/>
    <property type="match status" value="1"/>
</dbReference>
<evidence type="ECO:0000256" key="1">
    <source>
        <dbReference type="ARBA" id="ARBA00023118"/>
    </source>
</evidence>
<name>A0A975AX47_9THEO</name>
<dbReference type="PANTHER" id="PTHR35579:SF6">
    <property type="entry name" value="DUF324 DOMAIN-CONTAINING PROTEIN"/>
    <property type="match status" value="1"/>
</dbReference>
<proteinExistence type="predicted"/>
<protein>
    <recommendedName>
        <fullName evidence="2">CRISPR type III-associated protein domain-containing protein</fullName>
    </recommendedName>
</protein>
<dbReference type="Pfam" id="PF03787">
    <property type="entry name" value="RAMPs"/>
    <property type="match status" value="2"/>
</dbReference>
<evidence type="ECO:0000313" key="4">
    <source>
        <dbReference type="Proteomes" id="UP000671913"/>
    </source>
</evidence>
<dbReference type="CDD" id="cd09726">
    <property type="entry name" value="RAMP_I_III"/>
    <property type="match status" value="1"/>
</dbReference>
<dbReference type="AlphaFoldDB" id="A0A975AX47"/>
<dbReference type="InterPro" id="IPR005537">
    <property type="entry name" value="RAMP_III_fam"/>
</dbReference>
<feature type="domain" description="CRISPR type III-associated protein" evidence="2">
    <location>
        <begin position="255"/>
        <end position="426"/>
    </location>
</feature>
<keyword evidence="4" id="KW-1185">Reference proteome</keyword>
<sequence length="476" mass="54237">MNDNSKLASIIVIEGILENTSPFVIGTGKGDIIDIEIIKDENGNPYIPATSFVGALRHHVSKNFKEEDVWDYLWGSKNPNNTKAVQSHFIVSDAKVKDNKETKNEDNKNERFIAVRDGVAIDEKTGTAKEKAKYDYEIVNKDLEFEFKAEIKIRKSFKNKTNDILKILKTIITELEAGNVQFGAFTTKGFGRFKLKNLQILKFDFPNDGINYLKFLQNENMAKDKLDFSKIELDLSKMDILSKKDNADCIITADFSIKSSLIIGSYTTDPKDPDKVHIKYNDKNVLTGTSLKGAIRSRAFKIVNTLCKNNQEENDDLKKLFGWADTENKEETKYKSRVIIDESIVDNVIEKEQTRIKVDRFTGGTISGALFQSKPLWHSDENVRLKFKIKDAKNWEIGLLLLVLKDLWNEDLPIGGEKNIGKGVLKGKKIEIVYKGQKYIIKKFYNDDETNKIVVNDKDKQILEGFLKELLGKVRG</sequence>
<dbReference type="InterPro" id="IPR052216">
    <property type="entry name" value="CRISPR_Csm3_endoribonuclease"/>
</dbReference>
<keyword evidence="1" id="KW-0051">Antiviral defense</keyword>
<gene>
    <name evidence="3" type="ORF">ACETAC_04110</name>
</gene>
<organism evidence="3 4">
    <name type="scientific">Aceticella autotrophica</name>
    <dbReference type="NCBI Taxonomy" id="2755338"/>
    <lineage>
        <taxon>Bacteria</taxon>
        <taxon>Bacillati</taxon>
        <taxon>Bacillota</taxon>
        <taxon>Clostridia</taxon>
        <taxon>Thermoanaerobacterales</taxon>
        <taxon>Thermoanaerobacteraceae</taxon>
        <taxon>Aceticella</taxon>
    </lineage>
</organism>
<dbReference type="KEGG" id="aaut:ACETAC_04110"/>
<dbReference type="EMBL" id="CP060096">
    <property type="protein sequence ID" value="QSZ28049.1"/>
    <property type="molecule type" value="Genomic_DNA"/>
</dbReference>
<evidence type="ECO:0000259" key="2">
    <source>
        <dbReference type="Pfam" id="PF03787"/>
    </source>
</evidence>
<dbReference type="Proteomes" id="UP000671913">
    <property type="component" value="Chromosome"/>
</dbReference>